<reference evidence="1 2" key="1">
    <citation type="submission" date="2021-06" db="EMBL/GenBank/DDBJ databases">
        <title>Caerostris darwini draft genome.</title>
        <authorList>
            <person name="Kono N."/>
            <person name="Arakawa K."/>
        </authorList>
    </citation>
    <scope>NUCLEOTIDE SEQUENCE [LARGE SCALE GENOMIC DNA]</scope>
</reference>
<evidence type="ECO:0000313" key="1">
    <source>
        <dbReference type="EMBL" id="GIY86804.1"/>
    </source>
</evidence>
<keyword evidence="2" id="KW-1185">Reference proteome</keyword>
<comment type="caution">
    <text evidence="1">The sequence shown here is derived from an EMBL/GenBank/DDBJ whole genome shotgun (WGS) entry which is preliminary data.</text>
</comment>
<proteinExistence type="predicted"/>
<sequence>MQYRKDAVDVIEPLLSNDQTQSSTLTDHPPSFFIVCRIPPSRVQGSGVIKDRCRAYRLFLAVLSDTPVLYLRREEYRWSCFSSVRSISDPPLQVRREILLSFWWGNCDWMGCHIWHGIAYLGSFWDTF</sequence>
<protein>
    <submittedName>
        <fullName evidence="1">Uncharacterized protein</fullName>
    </submittedName>
</protein>
<dbReference type="Proteomes" id="UP001054837">
    <property type="component" value="Unassembled WGS sequence"/>
</dbReference>
<name>A0AAV4WYE5_9ARAC</name>
<dbReference type="AlphaFoldDB" id="A0AAV4WYE5"/>
<gene>
    <name evidence="1" type="ORF">CDAR_458711</name>
</gene>
<organism evidence="1 2">
    <name type="scientific">Caerostris darwini</name>
    <dbReference type="NCBI Taxonomy" id="1538125"/>
    <lineage>
        <taxon>Eukaryota</taxon>
        <taxon>Metazoa</taxon>
        <taxon>Ecdysozoa</taxon>
        <taxon>Arthropoda</taxon>
        <taxon>Chelicerata</taxon>
        <taxon>Arachnida</taxon>
        <taxon>Araneae</taxon>
        <taxon>Araneomorphae</taxon>
        <taxon>Entelegynae</taxon>
        <taxon>Araneoidea</taxon>
        <taxon>Araneidae</taxon>
        <taxon>Caerostris</taxon>
    </lineage>
</organism>
<evidence type="ECO:0000313" key="2">
    <source>
        <dbReference type="Proteomes" id="UP001054837"/>
    </source>
</evidence>
<dbReference type="EMBL" id="BPLQ01015250">
    <property type="protein sequence ID" value="GIY86804.1"/>
    <property type="molecule type" value="Genomic_DNA"/>
</dbReference>
<accession>A0AAV4WYE5</accession>